<accession>A0ABV4UUI8</accession>
<keyword evidence="5" id="KW-1185">Reference proteome</keyword>
<feature type="signal peptide" evidence="2">
    <location>
        <begin position="1"/>
        <end position="21"/>
    </location>
</feature>
<protein>
    <submittedName>
        <fullName evidence="4">Stalk domain-containing protein</fullName>
    </submittedName>
</protein>
<feature type="chain" id="PRO_5045925712" evidence="2">
    <location>
        <begin position="22"/>
        <end position="262"/>
    </location>
</feature>
<evidence type="ECO:0000259" key="3">
    <source>
        <dbReference type="Pfam" id="PF07833"/>
    </source>
</evidence>
<evidence type="ECO:0000313" key="5">
    <source>
        <dbReference type="Proteomes" id="UP001575622"/>
    </source>
</evidence>
<dbReference type="InterPro" id="IPR012854">
    <property type="entry name" value="Cu_amine_oxidase-like_N"/>
</dbReference>
<name>A0ABV4UUI8_9BACL</name>
<proteinExistence type="predicted"/>
<comment type="caution">
    <text evidence="4">The sequence shown here is derived from an EMBL/GenBank/DDBJ whole genome shotgun (WGS) entry which is preliminary data.</text>
</comment>
<dbReference type="Pfam" id="PF07833">
    <property type="entry name" value="Cu_amine_oxidN1"/>
    <property type="match status" value="1"/>
</dbReference>
<dbReference type="RefSeq" id="WP_373948391.1">
    <property type="nucleotide sequence ID" value="NZ_JBHDLN010000001.1"/>
</dbReference>
<evidence type="ECO:0000313" key="4">
    <source>
        <dbReference type="EMBL" id="MFB0841029.1"/>
    </source>
</evidence>
<feature type="region of interest" description="Disordered" evidence="1">
    <location>
        <begin position="83"/>
        <end position="105"/>
    </location>
</feature>
<keyword evidence="2" id="KW-0732">Signal</keyword>
<sequence>MKKKIAVLSATLILMAGAVNASVLNGDYKGNPIVKVTSNGKPLEAGEVPAMIYDGNTLVPISLLRQLGTSVTWDGDAYQVDVKLPEPPAAPPASTDKSEETKQQNDIKKLKKYASVAELYLKLQTLGESLDSARTSIRLTADAMNAAKAEASSLISIAKTSYYKANETLTNLTKETTESVYEDFNKYGIDSSQIRFILAEYQGSARHYQLALDYLDKYVRDKKASDYNEYLINIGKADDSAKIAREKSSKGYAEWSKNVLNF</sequence>
<gene>
    <name evidence="4" type="ORF">ACEU3E_02505</name>
</gene>
<feature type="compositionally biased region" description="Basic and acidic residues" evidence="1">
    <location>
        <begin position="96"/>
        <end position="105"/>
    </location>
</feature>
<feature type="domain" description="Copper amine oxidase-like N-terminal" evidence="3">
    <location>
        <begin position="38"/>
        <end position="83"/>
    </location>
</feature>
<dbReference type="Proteomes" id="UP001575622">
    <property type="component" value="Unassembled WGS sequence"/>
</dbReference>
<reference evidence="4 5" key="1">
    <citation type="submission" date="2024-09" db="EMBL/GenBank/DDBJ databases">
        <authorList>
            <person name="Makale K.P.P."/>
            <person name="Makhzoum A."/>
            <person name="Rantong G."/>
            <person name="Rahube T.O."/>
        </authorList>
    </citation>
    <scope>NUCLEOTIDE SEQUENCE [LARGE SCALE GENOMIC DNA]</scope>
    <source>
        <strain evidence="4 5">KM_D13</strain>
    </source>
</reference>
<dbReference type="EMBL" id="JBHDLN010000001">
    <property type="protein sequence ID" value="MFB0841029.1"/>
    <property type="molecule type" value="Genomic_DNA"/>
</dbReference>
<evidence type="ECO:0000256" key="1">
    <source>
        <dbReference type="SAM" id="MobiDB-lite"/>
    </source>
</evidence>
<organism evidence="4 5">
    <name type="scientific">Paenibacillus oleatilyticus</name>
    <dbReference type="NCBI Taxonomy" id="2594886"/>
    <lineage>
        <taxon>Bacteria</taxon>
        <taxon>Bacillati</taxon>
        <taxon>Bacillota</taxon>
        <taxon>Bacilli</taxon>
        <taxon>Bacillales</taxon>
        <taxon>Paenibacillaceae</taxon>
        <taxon>Paenibacillus</taxon>
    </lineage>
</organism>
<evidence type="ECO:0000256" key="2">
    <source>
        <dbReference type="SAM" id="SignalP"/>
    </source>
</evidence>